<proteinExistence type="predicted"/>
<dbReference type="EMBL" id="ML769538">
    <property type="protein sequence ID" value="KAE9395092.1"/>
    <property type="molecule type" value="Genomic_DNA"/>
</dbReference>
<sequence length="405" mass="45106">MVLRAGTGFLRAPAEGWGRWKRYGVRGEGAEEWMQIAEHVLVGKKGEAEIFVVVGTEKSSAYALDVYNIYNIQPTLPNVLGRFGRFTRARARCASLQITTDPDQSTSLPPPSFSSRVHAPKIGIHPKIARENYPILDQKLQAHLLALFGTMSQSPLELDRLRAVHDLASTFVENQQYELANDLLEEALEAAAKRSNQEVRRDLEKYLAKKGGIEKDMRYEEDQLIEEDIEDFKVQHACLALVDLLESIQTKLDGDEDSNKPDCNVQEDAKLVGTVAGVDSIICTDFSTAIAQVLQDSILRKPTSDYDADEGFIMEANIDSRACLGESQCVVARVLLVLALESGGGGVWRRRLRKPSDTHRHDSNGLIIDSVSLGSFCAITVEIGPRSERTIRSGWIRDEETYEMQ</sequence>
<evidence type="ECO:0000313" key="2">
    <source>
        <dbReference type="Proteomes" id="UP000799118"/>
    </source>
</evidence>
<dbReference type="AlphaFoldDB" id="A0A6A4HA30"/>
<accession>A0A6A4HA30</accession>
<gene>
    <name evidence="1" type="ORF">BT96DRAFT_1045517</name>
</gene>
<name>A0A6A4HA30_9AGAR</name>
<organism evidence="1 2">
    <name type="scientific">Gymnopus androsaceus JB14</name>
    <dbReference type="NCBI Taxonomy" id="1447944"/>
    <lineage>
        <taxon>Eukaryota</taxon>
        <taxon>Fungi</taxon>
        <taxon>Dikarya</taxon>
        <taxon>Basidiomycota</taxon>
        <taxon>Agaricomycotina</taxon>
        <taxon>Agaricomycetes</taxon>
        <taxon>Agaricomycetidae</taxon>
        <taxon>Agaricales</taxon>
        <taxon>Marasmiineae</taxon>
        <taxon>Omphalotaceae</taxon>
        <taxon>Gymnopus</taxon>
    </lineage>
</organism>
<evidence type="ECO:0000313" key="1">
    <source>
        <dbReference type="EMBL" id="KAE9395092.1"/>
    </source>
</evidence>
<protein>
    <submittedName>
        <fullName evidence="1">Uncharacterized protein</fullName>
    </submittedName>
</protein>
<dbReference type="Proteomes" id="UP000799118">
    <property type="component" value="Unassembled WGS sequence"/>
</dbReference>
<reference evidence="1" key="1">
    <citation type="journal article" date="2019" name="Environ. Microbiol.">
        <title>Fungal ecological strategies reflected in gene transcription - a case study of two litter decomposers.</title>
        <authorList>
            <person name="Barbi F."/>
            <person name="Kohler A."/>
            <person name="Barry K."/>
            <person name="Baskaran P."/>
            <person name="Daum C."/>
            <person name="Fauchery L."/>
            <person name="Ihrmark K."/>
            <person name="Kuo A."/>
            <person name="LaButti K."/>
            <person name="Lipzen A."/>
            <person name="Morin E."/>
            <person name="Grigoriev I.V."/>
            <person name="Henrissat B."/>
            <person name="Lindahl B."/>
            <person name="Martin F."/>
        </authorList>
    </citation>
    <scope>NUCLEOTIDE SEQUENCE</scope>
    <source>
        <strain evidence="1">JB14</strain>
    </source>
</reference>
<keyword evidence="2" id="KW-1185">Reference proteome</keyword>